<name>A0A9W8B2D3_9FUNG</name>
<feature type="non-terminal residue" evidence="1">
    <location>
        <position position="1"/>
    </location>
</feature>
<reference evidence="1" key="1">
    <citation type="submission" date="2022-07" db="EMBL/GenBank/DDBJ databases">
        <title>Phylogenomic reconstructions and comparative analyses of Kickxellomycotina fungi.</title>
        <authorList>
            <person name="Reynolds N.K."/>
            <person name="Stajich J.E."/>
            <person name="Barry K."/>
            <person name="Grigoriev I.V."/>
            <person name="Crous P."/>
            <person name="Smith M.E."/>
        </authorList>
    </citation>
    <scope>NUCLEOTIDE SEQUENCE</scope>
    <source>
        <strain evidence="1">RSA 567</strain>
    </source>
</reference>
<evidence type="ECO:0000313" key="1">
    <source>
        <dbReference type="EMBL" id="KAJ1970490.1"/>
    </source>
</evidence>
<dbReference type="Proteomes" id="UP001151582">
    <property type="component" value="Unassembled WGS sequence"/>
</dbReference>
<protein>
    <submittedName>
        <fullName evidence="1">Uncharacterized protein</fullName>
    </submittedName>
</protein>
<comment type="caution">
    <text evidence="1">The sequence shown here is derived from an EMBL/GenBank/DDBJ whole genome shotgun (WGS) entry which is preliminary data.</text>
</comment>
<keyword evidence="2" id="KW-1185">Reference proteome</keyword>
<evidence type="ECO:0000313" key="2">
    <source>
        <dbReference type="Proteomes" id="UP001151582"/>
    </source>
</evidence>
<sequence>GCLFSIGRTFDIGIIVDVIKALFEELNSDDLLANFRTLAEQKGPAQQDNQDVDSTNRVTIKNIPVAYENFREFLFRFWLEIIGGDNVDQLRYYLTNMLVFDTIPLIISQVLESRRYDKAVDLAQQISQLPAYTDFVAEHFQPKPNHLESVDVHPATAPNLFELASVYPAIVPNYFEFIMFYVTKRYGPVDVVRTAHLDADGRERSITQ</sequence>
<dbReference type="AlphaFoldDB" id="A0A9W8B2D3"/>
<organism evidence="1 2">
    <name type="scientific">Dimargaris verticillata</name>
    <dbReference type="NCBI Taxonomy" id="2761393"/>
    <lineage>
        <taxon>Eukaryota</taxon>
        <taxon>Fungi</taxon>
        <taxon>Fungi incertae sedis</taxon>
        <taxon>Zoopagomycota</taxon>
        <taxon>Kickxellomycotina</taxon>
        <taxon>Dimargaritomycetes</taxon>
        <taxon>Dimargaritales</taxon>
        <taxon>Dimargaritaceae</taxon>
        <taxon>Dimargaris</taxon>
    </lineage>
</organism>
<gene>
    <name evidence="1" type="ORF">H4R34_006043</name>
</gene>
<accession>A0A9W8B2D3</accession>
<proteinExistence type="predicted"/>
<dbReference type="EMBL" id="JANBQB010001747">
    <property type="protein sequence ID" value="KAJ1970490.1"/>
    <property type="molecule type" value="Genomic_DNA"/>
</dbReference>